<comment type="caution">
    <text evidence="1">The sequence shown here is derived from an EMBL/GenBank/DDBJ whole genome shotgun (WGS) entry which is preliminary data.</text>
</comment>
<evidence type="ECO:0000313" key="1">
    <source>
        <dbReference type="EMBL" id="CAG8581844.1"/>
    </source>
</evidence>
<evidence type="ECO:0000313" key="2">
    <source>
        <dbReference type="Proteomes" id="UP000789396"/>
    </source>
</evidence>
<protein>
    <submittedName>
        <fullName evidence="1">11439_t:CDS:1</fullName>
    </submittedName>
</protein>
<organism evidence="1 2">
    <name type="scientific">Racocetra fulgida</name>
    <dbReference type="NCBI Taxonomy" id="60492"/>
    <lineage>
        <taxon>Eukaryota</taxon>
        <taxon>Fungi</taxon>
        <taxon>Fungi incertae sedis</taxon>
        <taxon>Mucoromycota</taxon>
        <taxon>Glomeromycotina</taxon>
        <taxon>Glomeromycetes</taxon>
        <taxon>Diversisporales</taxon>
        <taxon>Gigasporaceae</taxon>
        <taxon>Racocetra</taxon>
    </lineage>
</organism>
<gene>
    <name evidence="1" type="ORF">RFULGI_LOCUS5883</name>
</gene>
<accession>A0A9N9BW41</accession>
<keyword evidence="2" id="KW-1185">Reference proteome</keyword>
<reference evidence="1" key="1">
    <citation type="submission" date="2021-06" db="EMBL/GenBank/DDBJ databases">
        <authorList>
            <person name="Kallberg Y."/>
            <person name="Tangrot J."/>
            <person name="Rosling A."/>
        </authorList>
    </citation>
    <scope>NUCLEOTIDE SEQUENCE</scope>
    <source>
        <strain evidence="1">IN212</strain>
    </source>
</reference>
<sequence>MALSEVEPLYFGADGSGNSLFFAVLFALETPDALYVTDKYEVSYVTFCQSEEQSSNELVPSLRLEVPSGLQSQLSPAFEDCLKRIEKYFLKQVLSTTVDCIKCGVVINSGEVLVY</sequence>
<dbReference type="EMBL" id="CAJVPZ010007091">
    <property type="protein sequence ID" value="CAG8581844.1"/>
    <property type="molecule type" value="Genomic_DNA"/>
</dbReference>
<dbReference type="AlphaFoldDB" id="A0A9N9BW41"/>
<dbReference type="OrthoDB" id="6021743at2759"/>
<name>A0A9N9BW41_9GLOM</name>
<dbReference type="Proteomes" id="UP000789396">
    <property type="component" value="Unassembled WGS sequence"/>
</dbReference>
<proteinExistence type="predicted"/>